<name>A0A1G8KYH8_9ACTN</name>
<dbReference type="Gene3D" id="3.40.50.720">
    <property type="entry name" value="NAD(P)-binding Rossmann-like Domain"/>
    <property type="match status" value="1"/>
</dbReference>
<comment type="subcellular location">
    <subcellularLocation>
        <location evidence="2">Golgi apparatus membrane</location>
        <topology evidence="2">Single-pass type II membrane protein</topology>
    </subcellularLocation>
    <subcellularLocation>
        <location evidence="12">Golgi apparatus</location>
        <location evidence="12">Golgi stack membrane</location>
    </subcellularLocation>
</comment>
<protein>
    <submittedName>
        <fullName evidence="14">dTDP-glucose 4,6-dehydratase</fullName>
    </submittedName>
</protein>
<dbReference type="Pfam" id="PF01370">
    <property type="entry name" value="Epimerase"/>
    <property type="match status" value="1"/>
</dbReference>
<dbReference type="OrthoDB" id="3505012at2"/>
<keyword evidence="4" id="KW-0210">Decarboxylase</keyword>
<dbReference type="GO" id="GO:0048040">
    <property type="term" value="F:UDP-glucuronate decarboxylase activity"/>
    <property type="evidence" value="ECO:0007669"/>
    <property type="project" value="TreeGrafter"/>
</dbReference>
<evidence type="ECO:0000313" key="14">
    <source>
        <dbReference type="EMBL" id="SDI48528.1"/>
    </source>
</evidence>
<keyword evidence="7" id="KW-0520">NAD</keyword>
<gene>
    <name evidence="14" type="ORF">SAMN05421505_15811</name>
</gene>
<evidence type="ECO:0000256" key="5">
    <source>
        <dbReference type="ARBA" id="ARBA00022968"/>
    </source>
</evidence>
<dbReference type="UniPathway" id="UPA00796">
    <property type="reaction ID" value="UER00771"/>
</dbReference>
<evidence type="ECO:0000256" key="10">
    <source>
        <dbReference type="ARBA" id="ARBA00023180"/>
    </source>
</evidence>
<dbReference type="EMBL" id="FNCN01000058">
    <property type="protein sequence ID" value="SDI48528.1"/>
    <property type="molecule type" value="Genomic_DNA"/>
</dbReference>
<organism evidence="14 15">
    <name type="scientific">Sinosporangium album</name>
    <dbReference type="NCBI Taxonomy" id="504805"/>
    <lineage>
        <taxon>Bacteria</taxon>
        <taxon>Bacillati</taxon>
        <taxon>Actinomycetota</taxon>
        <taxon>Actinomycetes</taxon>
        <taxon>Streptosporangiales</taxon>
        <taxon>Streptosporangiaceae</taxon>
        <taxon>Sinosporangium</taxon>
    </lineage>
</organism>
<dbReference type="AlphaFoldDB" id="A0A1G8KYH8"/>
<evidence type="ECO:0000256" key="4">
    <source>
        <dbReference type="ARBA" id="ARBA00022793"/>
    </source>
</evidence>
<dbReference type="RefSeq" id="WP_093176024.1">
    <property type="nucleotide sequence ID" value="NZ_FNCN01000058.1"/>
</dbReference>
<sequence>MNGHDLDGARILVTGAAGFLGSHLCESLIRSGACVLGADNLSTGRLSNLSSLIDQRSFTFLLHDVTMPRRIAGTIDAIMHLASPAAPRDYLAMPQATLRAGALGTLNMTKTAQQKNATFLLASTSEVYGDPMEHPQKESYLGNVNPIGPRSVYDEAKRFAEAVTAQAGRAGQRVAVARIFNTYGPRMSDGDSRVVPTFIRQARARQPLTIAGNGTQTRSLCYVDDTVDGLIRLLTSGFAEPVNIGATNEVTVLELAKLIRDLCGSPSPIEFVDLPADDPRRRRPDITRAAQVLGWAPRVDLHDGLSRTLHWHLHQPVGVT</sequence>
<keyword evidence="15" id="KW-1185">Reference proteome</keyword>
<keyword evidence="10" id="KW-0325">Glycoprotein</keyword>
<dbReference type="GO" id="GO:0070403">
    <property type="term" value="F:NAD+ binding"/>
    <property type="evidence" value="ECO:0007669"/>
    <property type="project" value="InterPro"/>
</dbReference>
<proteinExistence type="predicted"/>
<evidence type="ECO:0000256" key="1">
    <source>
        <dbReference type="ARBA" id="ARBA00001911"/>
    </source>
</evidence>
<dbReference type="InterPro" id="IPR036291">
    <property type="entry name" value="NAD(P)-bd_dom_sf"/>
</dbReference>
<reference evidence="14 15" key="1">
    <citation type="submission" date="2016-10" db="EMBL/GenBank/DDBJ databases">
        <authorList>
            <person name="de Groot N.N."/>
        </authorList>
    </citation>
    <scope>NUCLEOTIDE SEQUENCE [LARGE SCALE GENOMIC DNA]</scope>
    <source>
        <strain evidence="14 15">CPCC 201354</strain>
    </source>
</reference>
<dbReference type="PANTHER" id="PTHR43078:SF6">
    <property type="entry name" value="UDP-GLUCURONIC ACID DECARBOXYLASE 1"/>
    <property type="match status" value="1"/>
</dbReference>
<dbReference type="GO" id="GO:0033320">
    <property type="term" value="P:UDP-D-xylose biosynthetic process"/>
    <property type="evidence" value="ECO:0007669"/>
    <property type="project" value="UniProtKB-UniPathway"/>
</dbReference>
<evidence type="ECO:0000256" key="12">
    <source>
        <dbReference type="ARBA" id="ARBA00037859"/>
    </source>
</evidence>
<dbReference type="GO" id="GO:0005737">
    <property type="term" value="C:cytoplasm"/>
    <property type="evidence" value="ECO:0007669"/>
    <property type="project" value="TreeGrafter"/>
</dbReference>
<keyword evidence="3" id="KW-0812">Transmembrane</keyword>
<dbReference type="SUPFAM" id="SSF51735">
    <property type="entry name" value="NAD(P)-binding Rossmann-fold domains"/>
    <property type="match status" value="1"/>
</dbReference>
<feature type="domain" description="NAD-dependent epimerase/dehydratase" evidence="13">
    <location>
        <begin position="11"/>
        <end position="245"/>
    </location>
</feature>
<keyword evidence="5" id="KW-0735">Signal-anchor</keyword>
<comment type="cofactor">
    <cofactor evidence="1">
        <name>NAD(+)</name>
        <dbReference type="ChEBI" id="CHEBI:57540"/>
    </cofactor>
</comment>
<keyword evidence="6" id="KW-1133">Transmembrane helix</keyword>
<evidence type="ECO:0000259" key="13">
    <source>
        <dbReference type="Pfam" id="PF01370"/>
    </source>
</evidence>
<evidence type="ECO:0000256" key="11">
    <source>
        <dbReference type="ARBA" id="ARBA00023239"/>
    </source>
</evidence>
<keyword evidence="9" id="KW-0472">Membrane</keyword>
<dbReference type="GO" id="GO:0042732">
    <property type="term" value="P:D-xylose metabolic process"/>
    <property type="evidence" value="ECO:0007669"/>
    <property type="project" value="InterPro"/>
</dbReference>
<evidence type="ECO:0000256" key="6">
    <source>
        <dbReference type="ARBA" id="ARBA00022989"/>
    </source>
</evidence>
<dbReference type="FunFam" id="3.40.50.720:FF:000065">
    <property type="entry name" value="UDP-glucuronic acid decarboxylase 1"/>
    <property type="match status" value="1"/>
</dbReference>
<evidence type="ECO:0000313" key="15">
    <source>
        <dbReference type="Proteomes" id="UP000198923"/>
    </source>
</evidence>
<dbReference type="STRING" id="504805.SAMN05421505_15811"/>
<keyword evidence="8" id="KW-0333">Golgi apparatus</keyword>
<dbReference type="InterPro" id="IPR044516">
    <property type="entry name" value="UXS-like"/>
</dbReference>
<evidence type="ECO:0000256" key="9">
    <source>
        <dbReference type="ARBA" id="ARBA00023136"/>
    </source>
</evidence>
<dbReference type="InterPro" id="IPR001509">
    <property type="entry name" value="Epimerase_deHydtase"/>
</dbReference>
<evidence type="ECO:0000256" key="3">
    <source>
        <dbReference type="ARBA" id="ARBA00022692"/>
    </source>
</evidence>
<accession>A0A1G8KYH8</accession>
<keyword evidence="11" id="KW-0456">Lyase</keyword>
<evidence type="ECO:0000256" key="7">
    <source>
        <dbReference type="ARBA" id="ARBA00023027"/>
    </source>
</evidence>
<dbReference type="PANTHER" id="PTHR43078">
    <property type="entry name" value="UDP-GLUCURONIC ACID DECARBOXYLASE-RELATED"/>
    <property type="match status" value="1"/>
</dbReference>
<evidence type="ECO:0000256" key="8">
    <source>
        <dbReference type="ARBA" id="ARBA00023034"/>
    </source>
</evidence>
<dbReference type="Gene3D" id="3.90.25.10">
    <property type="entry name" value="UDP-galactose 4-epimerase, domain 1"/>
    <property type="match status" value="1"/>
</dbReference>
<dbReference type="Proteomes" id="UP000198923">
    <property type="component" value="Unassembled WGS sequence"/>
</dbReference>
<evidence type="ECO:0000256" key="2">
    <source>
        <dbReference type="ARBA" id="ARBA00004323"/>
    </source>
</evidence>